<keyword evidence="1" id="KW-0812">Transmembrane</keyword>
<feature type="transmembrane region" description="Helical" evidence="1">
    <location>
        <begin position="21"/>
        <end position="40"/>
    </location>
</feature>
<dbReference type="VEuPathDB" id="VectorBase:GPAI002539"/>
<reference evidence="2" key="2">
    <citation type="submission" date="2020-05" db="UniProtKB">
        <authorList>
            <consortium name="EnsemblMetazoa"/>
        </authorList>
    </citation>
    <scope>IDENTIFICATION</scope>
    <source>
        <strain evidence="2">IAEA</strain>
    </source>
</reference>
<organism evidence="2 3">
    <name type="scientific">Glossina pallidipes</name>
    <name type="common">Tsetse fly</name>
    <dbReference type="NCBI Taxonomy" id="7398"/>
    <lineage>
        <taxon>Eukaryota</taxon>
        <taxon>Metazoa</taxon>
        <taxon>Ecdysozoa</taxon>
        <taxon>Arthropoda</taxon>
        <taxon>Hexapoda</taxon>
        <taxon>Insecta</taxon>
        <taxon>Pterygota</taxon>
        <taxon>Neoptera</taxon>
        <taxon>Endopterygota</taxon>
        <taxon>Diptera</taxon>
        <taxon>Brachycera</taxon>
        <taxon>Muscomorpha</taxon>
        <taxon>Hippoboscoidea</taxon>
        <taxon>Glossinidae</taxon>
        <taxon>Glossina</taxon>
    </lineage>
</organism>
<dbReference type="Proteomes" id="UP000092445">
    <property type="component" value="Unassembled WGS sequence"/>
</dbReference>
<keyword evidence="3" id="KW-1185">Reference proteome</keyword>
<keyword evidence="1" id="KW-0472">Membrane</keyword>
<protein>
    <submittedName>
        <fullName evidence="2">Uncharacterized protein</fullName>
    </submittedName>
</protein>
<name>A0A1A9Z396_GLOPL</name>
<accession>A0A1A9Z396</accession>
<dbReference type="EnsemblMetazoa" id="GPAI002539-RA">
    <property type="protein sequence ID" value="GPAI002539-PA"/>
    <property type="gene ID" value="GPAI002539"/>
</dbReference>
<reference evidence="3" key="1">
    <citation type="submission" date="2014-03" db="EMBL/GenBank/DDBJ databases">
        <authorList>
            <person name="Aksoy S."/>
            <person name="Warren W."/>
            <person name="Wilson R.K."/>
        </authorList>
    </citation>
    <scope>NUCLEOTIDE SEQUENCE [LARGE SCALE GENOMIC DNA]</scope>
    <source>
        <strain evidence="3">IAEA</strain>
    </source>
</reference>
<keyword evidence="1" id="KW-1133">Transmembrane helix</keyword>
<evidence type="ECO:0000313" key="3">
    <source>
        <dbReference type="Proteomes" id="UP000092445"/>
    </source>
</evidence>
<sequence length="108" mass="12328">MQRNNIISSNLVFKRLEKEPNYFKIFFLIALLSLCIPFAIPIDVHNDVISYVLFIIASPEKKVMYANPSFTTISKLNCCCPSRPADYSLRLDHSEYLDLAVVKLVVAD</sequence>
<proteinExistence type="predicted"/>
<evidence type="ECO:0000256" key="1">
    <source>
        <dbReference type="SAM" id="Phobius"/>
    </source>
</evidence>
<evidence type="ECO:0000313" key="2">
    <source>
        <dbReference type="EnsemblMetazoa" id="GPAI002539-PA"/>
    </source>
</evidence>
<dbReference type="AlphaFoldDB" id="A0A1A9Z396"/>